<sequence length="68" mass="7964">MVVKLLDVVIQLILAVIQIVILVIALLMVILMLFLYHIACNSYLLKELILIYTKKSSYFLDFFKKNIF</sequence>
<dbReference type="AlphaFoldDB" id="A9DV86"/>
<keyword evidence="1" id="KW-1133">Transmembrane helix</keyword>
<comment type="caution">
    <text evidence="2">The sequence shown here is derived from an EMBL/GenBank/DDBJ whole genome shotgun (WGS) entry which is preliminary data.</text>
</comment>
<dbReference type="EMBL" id="ABIB01000004">
    <property type="protein sequence ID" value="EDP96388.1"/>
    <property type="molecule type" value="Genomic_DNA"/>
</dbReference>
<gene>
    <name evidence="2" type="ORF">KAOT1_03227</name>
</gene>
<proteinExistence type="predicted"/>
<feature type="transmembrane region" description="Helical" evidence="1">
    <location>
        <begin position="12"/>
        <end position="36"/>
    </location>
</feature>
<organism evidence="2 3">
    <name type="scientific">Kordia algicida OT-1</name>
    <dbReference type="NCBI Taxonomy" id="391587"/>
    <lineage>
        <taxon>Bacteria</taxon>
        <taxon>Pseudomonadati</taxon>
        <taxon>Bacteroidota</taxon>
        <taxon>Flavobacteriia</taxon>
        <taxon>Flavobacteriales</taxon>
        <taxon>Flavobacteriaceae</taxon>
        <taxon>Kordia</taxon>
    </lineage>
</organism>
<accession>A9DV86</accession>
<reference evidence="2 3" key="1">
    <citation type="journal article" date="2011" name="J. Bacteriol.">
        <title>Genome sequence of the algicidal bacterium Kordia algicida OT-1.</title>
        <authorList>
            <person name="Lee H.S."/>
            <person name="Kang S.G."/>
            <person name="Kwon K.K."/>
            <person name="Lee J.H."/>
            <person name="Kim S.J."/>
        </authorList>
    </citation>
    <scope>NUCLEOTIDE SEQUENCE [LARGE SCALE GENOMIC DNA]</scope>
    <source>
        <strain evidence="2 3">OT-1</strain>
    </source>
</reference>
<evidence type="ECO:0000313" key="3">
    <source>
        <dbReference type="Proteomes" id="UP000002945"/>
    </source>
</evidence>
<evidence type="ECO:0000256" key="1">
    <source>
        <dbReference type="SAM" id="Phobius"/>
    </source>
</evidence>
<keyword evidence="1" id="KW-0812">Transmembrane</keyword>
<evidence type="ECO:0000313" key="2">
    <source>
        <dbReference type="EMBL" id="EDP96388.1"/>
    </source>
</evidence>
<keyword evidence="3" id="KW-1185">Reference proteome</keyword>
<dbReference type="Proteomes" id="UP000002945">
    <property type="component" value="Unassembled WGS sequence"/>
</dbReference>
<dbReference type="HOGENOM" id="CLU_2788459_0_0_10"/>
<keyword evidence="1" id="KW-0472">Membrane</keyword>
<name>A9DV86_9FLAO</name>
<protein>
    <submittedName>
        <fullName evidence="2">Uncharacterized protein</fullName>
    </submittedName>
</protein>